<reference evidence="8" key="1">
    <citation type="submission" date="2023-02" db="EMBL/GenBank/DDBJ databases">
        <title>Nocardiopsis ansamitocini NBRC 112285.</title>
        <authorList>
            <person name="Ichikawa N."/>
            <person name="Sato H."/>
            <person name="Tonouchi N."/>
        </authorList>
    </citation>
    <scope>NUCLEOTIDE SEQUENCE</scope>
    <source>
        <strain evidence="8">NBRC 112285</strain>
    </source>
</reference>
<evidence type="ECO:0000256" key="2">
    <source>
        <dbReference type="ARBA" id="ARBA00022475"/>
    </source>
</evidence>
<evidence type="ECO:0000313" key="8">
    <source>
        <dbReference type="EMBL" id="GLU48209.1"/>
    </source>
</evidence>
<dbReference type="PROSITE" id="PS50850">
    <property type="entry name" value="MFS"/>
    <property type="match status" value="1"/>
</dbReference>
<gene>
    <name evidence="8" type="ORF">Nans01_25600</name>
</gene>
<dbReference type="Pfam" id="PF07690">
    <property type="entry name" value="MFS_1"/>
    <property type="match status" value="1"/>
</dbReference>
<keyword evidence="5 6" id="KW-0472">Membrane</keyword>
<feature type="transmembrane region" description="Helical" evidence="6">
    <location>
        <begin position="173"/>
        <end position="191"/>
    </location>
</feature>
<keyword evidence="4 6" id="KW-1133">Transmembrane helix</keyword>
<dbReference type="SUPFAM" id="SSF103473">
    <property type="entry name" value="MFS general substrate transporter"/>
    <property type="match status" value="1"/>
</dbReference>
<comment type="caution">
    <text evidence="8">The sequence shown here is derived from an EMBL/GenBank/DDBJ whole genome shotgun (WGS) entry which is preliminary data.</text>
</comment>
<comment type="subcellular location">
    <subcellularLocation>
        <location evidence="1">Cell membrane</location>
        <topology evidence="1">Multi-pass membrane protein</topology>
    </subcellularLocation>
</comment>
<feature type="transmembrane region" description="Helical" evidence="6">
    <location>
        <begin position="343"/>
        <end position="365"/>
    </location>
</feature>
<dbReference type="RefSeq" id="WP_285759658.1">
    <property type="nucleotide sequence ID" value="NZ_BSQG01000004.1"/>
</dbReference>
<evidence type="ECO:0000313" key="9">
    <source>
        <dbReference type="Proteomes" id="UP001165092"/>
    </source>
</evidence>
<feature type="transmembrane region" description="Helical" evidence="6">
    <location>
        <begin position="145"/>
        <end position="167"/>
    </location>
</feature>
<feature type="transmembrane region" description="Helical" evidence="6">
    <location>
        <begin position="279"/>
        <end position="298"/>
    </location>
</feature>
<feature type="transmembrane region" description="Helical" evidence="6">
    <location>
        <begin position="82"/>
        <end position="104"/>
    </location>
</feature>
<feature type="transmembrane region" description="Helical" evidence="6">
    <location>
        <begin position="247"/>
        <end position="267"/>
    </location>
</feature>
<evidence type="ECO:0000259" key="7">
    <source>
        <dbReference type="PROSITE" id="PS50850"/>
    </source>
</evidence>
<keyword evidence="9" id="KW-1185">Reference proteome</keyword>
<evidence type="ECO:0000256" key="3">
    <source>
        <dbReference type="ARBA" id="ARBA00022692"/>
    </source>
</evidence>
<dbReference type="InterPro" id="IPR036259">
    <property type="entry name" value="MFS_trans_sf"/>
</dbReference>
<dbReference type="CDD" id="cd17324">
    <property type="entry name" value="MFS_NepI_like"/>
    <property type="match status" value="1"/>
</dbReference>
<accession>A0A9W6P692</accession>
<dbReference type="Proteomes" id="UP001165092">
    <property type="component" value="Unassembled WGS sequence"/>
</dbReference>
<evidence type="ECO:0000256" key="5">
    <source>
        <dbReference type="ARBA" id="ARBA00023136"/>
    </source>
</evidence>
<sequence>MPTTAPTSAAARPAGLAILALAAGGFGIGTTEFVAMGILPEVAADFGVSIPSAGHLISGYALGVVVGAPLLTALGARVDRKFLLIALMVLFVVGNAAAALAPTFTTLLAARVLTGIPHGTFFGIGSVVAAGLVPAHKRAQAISMILVGLSIANIVGVPAATLAAQTLGWRSTYWIVVGVGALTLALLAVFVPRTPPAPQATMRSELGALKRVQVWLALLTGAVGFGGMFAAYTYIKPMMTEVAGLDVAAVPLVLAVYGVGMTVGNVLGGRLADRRLMATMYASLTAMIVLLALFYVTARHPVTAVATVLLIGVAGSALVPALQTRLIDVAHGAPSLAAALNHSALNLANAAGAWLGGLVIAAGYGYASPNLVGSVLAVLGLGLMGASGLLDRRRHAGRSPAPAPVTVR</sequence>
<dbReference type="GO" id="GO:0005886">
    <property type="term" value="C:plasma membrane"/>
    <property type="evidence" value="ECO:0007669"/>
    <property type="project" value="UniProtKB-SubCell"/>
</dbReference>
<dbReference type="PANTHER" id="PTHR43124">
    <property type="entry name" value="PURINE EFFLUX PUMP PBUE"/>
    <property type="match status" value="1"/>
</dbReference>
<feature type="domain" description="Major facilitator superfamily (MFS) profile" evidence="7">
    <location>
        <begin position="17"/>
        <end position="394"/>
    </location>
</feature>
<protein>
    <submittedName>
        <fullName evidence="8">MFS transporter</fullName>
    </submittedName>
</protein>
<keyword evidence="2" id="KW-1003">Cell membrane</keyword>
<feature type="transmembrane region" description="Helical" evidence="6">
    <location>
        <begin position="304"/>
        <end position="322"/>
    </location>
</feature>
<dbReference type="GO" id="GO:0022857">
    <property type="term" value="F:transmembrane transporter activity"/>
    <property type="evidence" value="ECO:0007669"/>
    <property type="project" value="InterPro"/>
</dbReference>
<dbReference type="EMBL" id="BSQG01000004">
    <property type="protein sequence ID" value="GLU48209.1"/>
    <property type="molecule type" value="Genomic_DNA"/>
</dbReference>
<dbReference type="AlphaFoldDB" id="A0A9W6P692"/>
<feature type="transmembrane region" description="Helical" evidence="6">
    <location>
        <begin position="371"/>
        <end position="390"/>
    </location>
</feature>
<feature type="transmembrane region" description="Helical" evidence="6">
    <location>
        <begin position="116"/>
        <end position="133"/>
    </location>
</feature>
<dbReference type="InterPro" id="IPR020846">
    <property type="entry name" value="MFS_dom"/>
</dbReference>
<dbReference type="InterPro" id="IPR011701">
    <property type="entry name" value="MFS"/>
</dbReference>
<dbReference type="InterPro" id="IPR050189">
    <property type="entry name" value="MFS_Efflux_Transporters"/>
</dbReference>
<feature type="transmembrane region" description="Helical" evidence="6">
    <location>
        <begin position="212"/>
        <end position="235"/>
    </location>
</feature>
<name>A0A9W6P692_9ACTN</name>
<keyword evidence="3 6" id="KW-0812">Transmembrane</keyword>
<evidence type="ECO:0000256" key="6">
    <source>
        <dbReference type="SAM" id="Phobius"/>
    </source>
</evidence>
<proteinExistence type="predicted"/>
<dbReference type="PANTHER" id="PTHR43124:SF3">
    <property type="entry name" value="CHLORAMPHENICOL EFFLUX PUMP RV0191"/>
    <property type="match status" value="1"/>
</dbReference>
<evidence type="ECO:0000256" key="4">
    <source>
        <dbReference type="ARBA" id="ARBA00022989"/>
    </source>
</evidence>
<dbReference type="Gene3D" id="1.20.1250.20">
    <property type="entry name" value="MFS general substrate transporter like domains"/>
    <property type="match status" value="1"/>
</dbReference>
<feature type="transmembrane region" description="Helical" evidence="6">
    <location>
        <begin position="53"/>
        <end position="75"/>
    </location>
</feature>
<evidence type="ECO:0000256" key="1">
    <source>
        <dbReference type="ARBA" id="ARBA00004651"/>
    </source>
</evidence>
<organism evidence="8 9">
    <name type="scientific">Nocardiopsis ansamitocini</name>
    <dbReference type="NCBI Taxonomy" id="1670832"/>
    <lineage>
        <taxon>Bacteria</taxon>
        <taxon>Bacillati</taxon>
        <taxon>Actinomycetota</taxon>
        <taxon>Actinomycetes</taxon>
        <taxon>Streptosporangiales</taxon>
        <taxon>Nocardiopsidaceae</taxon>
        <taxon>Nocardiopsis</taxon>
    </lineage>
</organism>